<dbReference type="RefSeq" id="WP_264815578.1">
    <property type="nucleotide sequence ID" value="NZ_BAPV01000012.1"/>
</dbReference>
<reference evidence="1" key="1">
    <citation type="submission" date="2013-04" db="EMBL/GenBank/DDBJ databases">
        <title>The genome sequencing project of 58 acetic acid bacteria.</title>
        <authorList>
            <person name="Okamoto-Kainuma A."/>
            <person name="Ishikawa M."/>
            <person name="Umino S."/>
            <person name="Koizumi Y."/>
            <person name="Shiwa Y."/>
            <person name="Yoshikawa H."/>
            <person name="Matsutani M."/>
            <person name="Matsushita K."/>
        </authorList>
    </citation>
    <scope>NUCLEOTIDE SEQUENCE</scope>
    <source>
        <strain evidence="1">NRIC 0535</strain>
    </source>
</reference>
<name>A0ABQ0Q390_9PROT</name>
<protein>
    <submittedName>
        <fullName evidence="1">Uncharacterized protein</fullName>
    </submittedName>
</protein>
<comment type="caution">
    <text evidence="1">The sequence shown here is derived from an EMBL/GenBank/DDBJ whole genome shotgun (WGS) entry which is preliminary data.</text>
</comment>
<proteinExistence type="predicted"/>
<keyword evidence="2" id="KW-1185">Reference proteome</keyword>
<evidence type="ECO:0000313" key="1">
    <source>
        <dbReference type="EMBL" id="GBQ89137.1"/>
    </source>
</evidence>
<dbReference type="Proteomes" id="UP001062776">
    <property type="component" value="Unassembled WGS sequence"/>
</dbReference>
<evidence type="ECO:0000313" key="2">
    <source>
        <dbReference type="Proteomes" id="UP001062776"/>
    </source>
</evidence>
<sequence>MQKLSYAWDVIFNNDPDLSPRENDAIKRALGALDEADFNLLPDNLAVIKRDGAGYSDLPCPRLQLRWDKCGDICHYELVMELSEFDIRREKNGEVRSRFIAVPMGCTTRYPGGSPRSENGVIDTPYRDGVHIRLDMKHLDLPGYALWEGHAHALQELSHD</sequence>
<dbReference type="EMBL" id="BAPV01000012">
    <property type="protein sequence ID" value="GBQ89137.1"/>
    <property type="molecule type" value="Genomic_DNA"/>
</dbReference>
<organism evidence="1 2">
    <name type="scientific">Asaia krungthepensis NRIC 0535</name>
    <dbReference type="NCBI Taxonomy" id="1307925"/>
    <lineage>
        <taxon>Bacteria</taxon>
        <taxon>Pseudomonadati</taxon>
        <taxon>Pseudomonadota</taxon>
        <taxon>Alphaproteobacteria</taxon>
        <taxon>Acetobacterales</taxon>
        <taxon>Acetobacteraceae</taxon>
        <taxon>Asaia</taxon>
    </lineage>
</organism>
<accession>A0ABQ0Q390</accession>
<gene>
    <name evidence="1" type="ORF">AA0535_1722</name>
</gene>